<accession>A0A1F4XIT5</accession>
<reference evidence="3 4" key="1">
    <citation type="journal article" date="2016" name="Nat. Commun.">
        <title>Thousands of microbial genomes shed light on interconnected biogeochemical processes in an aquifer system.</title>
        <authorList>
            <person name="Anantharaman K."/>
            <person name="Brown C.T."/>
            <person name="Hug L.A."/>
            <person name="Sharon I."/>
            <person name="Castelle C.J."/>
            <person name="Probst A.J."/>
            <person name="Thomas B.C."/>
            <person name="Singh A."/>
            <person name="Wilkins M.J."/>
            <person name="Karaoz U."/>
            <person name="Brodie E.L."/>
            <person name="Williams K.H."/>
            <person name="Hubbard S.S."/>
            <person name="Banfield J.F."/>
        </authorList>
    </citation>
    <scope>NUCLEOTIDE SEQUENCE [LARGE SCALE GENOMIC DNA]</scope>
</reference>
<dbReference type="HAMAP" id="MF_00003">
    <property type="entry name" value="RbfA"/>
    <property type="match status" value="1"/>
</dbReference>
<evidence type="ECO:0000256" key="1">
    <source>
        <dbReference type="ARBA" id="ARBA00022517"/>
    </source>
</evidence>
<dbReference type="PANTHER" id="PTHR33515">
    <property type="entry name" value="RIBOSOME-BINDING FACTOR A, CHLOROPLASTIC-RELATED"/>
    <property type="match status" value="1"/>
</dbReference>
<keyword evidence="2" id="KW-0963">Cytoplasm</keyword>
<dbReference type="GO" id="GO:0043024">
    <property type="term" value="F:ribosomal small subunit binding"/>
    <property type="evidence" value="ECO:0007669"/>
    <property type="project" value="TreeGrafter"/>
</dbReference>
<dbReference type="Pfam" id="PF02033">
    <property type="entry name" value="RBFA"/>
    <property type="match status" value="1"/>
</dbReference>
<dbReference type="NCBIfam" id="TIGR00082">
    <property type="entry name" value="rbfA"/>
    <property type="match status" value="1"/>
</dbReference>
<proteinExistence type="inferred from homology"/>
<comment type="subcellular location">
    <subcellularLocation>
        <location evidence="2">Cytoplasm</location>
    </subcellularLocation>
</comment>
<evidence type="ECO:0000256" key="2">
    <source>
        <dbReference type="HAMAP-Rule" id="MF_00003"/>
    </source>
</evidence>
<evidence type="ECO:0000313" key="3">
    <source>
        <dbReference type="EMBL" id="OGC81661.1"/>
    </source>
</evidence>
<dbReference type="SUPFAM" id="SSF89919">
    <property type="entry name" value="Ribosome-binding factor A, RbfA"/>
    <property type="match status" value="1"/>
</dbReference>
<keyword evidence="1 2" id="KW-0690">Ribosome biogenesis</keyword>
<sequence>MPESRRLVQINQVLKEYIGRFLEQEFHEPEIGLLTVTRVEVTPDLAEAKVWVSSYVSSKSPQLILKKLRHKSRNIHLALREVLTTKRIPKVNFLIDETAAYVDHIEELLKKAQRKPGLDNRA</sequence>
<gene>
    <name evidence="2" type="primary">rbfA</name>
    <name evidence="3" type="ORF">A2V81_05345</name>
</gene>
<dbReference type="AlphaFoldDB" id="A0A1F4XIT5"/>
<dbReference type="GO" id="GO:0005829">
    <property type="term" value="C:cytosol"/>
    <property type="evidence" value="ECO:0007669"/>
    <property type="project" value="TreeGrafter"/>
</dbReference>
<comment type="function">
    <text evidence="2">One of several proteins that assist in the late maturation steps of the functional core of the 30S ribosomal subunit. Associates with free 30S ribosomal subunits (but not with 30S subunits that are part of 70S ribosomes or polysomes). Required for efficient processing of 16S rRNA. May interact with the 5'-terminal helix region of 16S rRNA.</text>
</comment>
<dbReference type="InterPro" id="IPR000238">
    <property type="entry name" value="RbfA"/>
</dbReference>
<comment type="similarity">
    <text evidence="2">Belongs to the RbfA family.</text>
</comment>
<evidence type="ECO:0000313" key="4">
    <source>
        <dbReference type="Proteomes" id="UP000177614"/>
    </source>
</evidence>
<protein>
    <recommendedName>
        <fullName evidence="2">Ribosome-binding factor A</fullName>
    </recommendedName>
</protein>
<dbReference type="InterPro" id="IPR015946">
    <property type="entry name" value="KH_dom-like_a/b"/>
</dbReference>
<dbReference type="EMBL" id="MEWR01000023">
    <property type="protein sequence ID" value="OGC81661.1"/>
    <property type="molecule type" value="Genomic_DNA"/>
</dbReference>
<comment type="subunit">
    <text evidence="2">Monomer. Binds 30S ribosomal subunits, but not 50S ribosomal subunits or 70S ribosomes.</text>
</comment>
<dbReference type="STRING" id="1817814.A2V81_05345"/>
<comment type="caution">
    <text evidence="3">The sequence shown here is derived from an EMBL/GenBank/DDBJ whole genome shotgun (WGS) entry which is preliminary data.</text>
</comment>
<dbReference type="Gene3D" id="3.30.300.20">
    <property type="match status" value="1"/>
</dbReference>
<organism evidence="3 4">
    <name type="scientific">Candidatus Abawacabacteria bacterium RBG_16_42_10</name>
    <dbReference type="NCBI Taxonomy" id="1817814"/>
    <lineage>
        <taxon>Bacteria</taxon>
        <taxon>Candidatus Abawacaibacteriota</taxon>
    </lineage>
</organism>
<dbReference type="InterPro" id="IPR023799">
    <property type="entry name" value="RbfA_dom_sf"/>
</dbReference>
<name>A0A1F4XIT5_9BACT</name>
<dbReference type="Proteomes" id="UP000177614">
    <property type="component" value="Unassembled WGS sequence"/>
</dbReference>
<dbReference type="GO" id="GO:0030490">
    <property type="term" value="P:maturation of SSU-rRNA"/>
    <property type="evidence" value="ECO:0007669"/>
    <property type="project" value="UniProtKB-UniRule"/>
</dbReference>
<dbReference type="PANTHER" id="PTHR33515:SF1">
    <property type="entry name" value="RIBOSOME-BINDING FACTOR A, CHLOROPLASTIC-RELATED"/>
    <property type="match status" value="1"/>
</dbReference>